<feature type="domain" description="E2F/DP family winged-helix DNA-binding" evidence="8">
    <location>
        <begin position="71"/>
        <end position="143"/>
    </location>
</feature>
<evidence type="ECO:0000313" key="9">
    <source>
        <dbReference type="EMBL" id="CAB4285498.1"/>
    </source>
</evidence>
<keyword evidence="3 6" id="KW-0238">DNA-binding</keyword>
<keyword evidence="5" id="KW-0131">Cell cycle</keyword>
<dbReference type="PANTHER" id="PTHR12081:SF106">
    <property type="entry name" value="E2F TRANSCRIPTION FACTOR-LIKE E2FE"/>
    <property type="match status" value="1"/>
</dbReference>
<dbReference type="InterPro" id="IPR015633">
    <property type="entry name" value="E2F"/>
</dbReference>
<dbReference type="PANTHER" id="PTHR12081">
    <property type="entry name" value="TRANSCRIPTION FACTOR E2F"/>
    <property type="match status" value="1"/>
</dbReference>
<evidence type="ECO:0000256" key="3">
    <source>
        <dbReference type="ARBA" id="ARBA00023125"/>
    </source>
</evidence>
<dbReference type="FunFam" id="1.10.10.10:FF:000295">
    <property type="entry name" value="E2F transcription factor-like E2FE"/>
    <property type="match status" value="1"/>
</dbReference>
<proteinExistence type="inferred from homology"/>
<comment type="similarity">
    <text evidence="1 6">Belongs to the E2F/DP family.</text>
</comment>
<keyword evidence="6" id="KW-0539">Nucleus</keyword>
<dbReference type="SUPFAM" id="SSF46785">
    <property type="entry name" value="Winged helix' DNA-binding domain"/>
    <property type="match status" value="1"/>
</dbReference>
<dbReference type="Proteomes" id="UP000507222">
    <property type="component" value="Unassembled WGS sequence"/>
</dbReference>
<keyword evidence="2 6" id="KW-0805">Transcription regulation</keyword>
<evidence type="ECO:0000256" key="7">
    <source>
        <dbReference type="SAM" id="MobiDB-lite"/>
    </source>
</evidence>
<evidence type="ECO:0000256" key="2">
    <source>
        <dbReference type="ARBA" id="ARBA00023015"/>
    </source>
</evidence>
<evidence type="ECO:0000313" key="10">
    <source>
        <dbReference type="Proteomes" id="UP000507222"/>
    </source>
</evidence>
<evidence type="ECO:0000256" key="6">
    <source>
        <dbReference type="RuleBase" id="RU003796"/>
    </source>
</evidence>
<dbReference type="EMBL" id="CAEKDK010000006">
    <property type="protein sequence ID" value="CAB4285498.1"/>
    <property type="molecule type" value="Genomic_DNA"/>
</dbReference>
<name>A0A6J5VHW4_PRUAR</name>
<protein>
    <recommendedName>
        <fullName evidence="8">E2F/DP family winged-helix DNA-binding domain-containing protein</fullName>
    </recommendedName>
</protein>
<dbReference type="GO" id="GO:0090575">
    <property type="term" value="C:RNA polymerase II transcription regulator complex"/>
    <property type="evidence" value="ECO:0007669"/>
    <property type="project" value="TreeGrafter"/>
</dbReference>
<evidence type="ECO:0000256" key="5">
    <source>
        <dbReference type="ARBA" id="ARBA00023306"/>
    </source>
</evidence>
<evidence type="ECO:0000256" key="1">
    <source>
        <dbReference type="ARBA" id="ARBA00010940"/>
    </source>
</evidence>
<accession>A0A6J5VHW4</accession>
<sequence length="151" mass="17131">MASLFLYQPKNALQELREEGLRENCINFVANDDTKVSDDEDDEERCGSQLNDKSNPIVNPQPPADQKTDNRREKSLALLTQNFMKLFICSTKEMISLDDVTKLLLGDAQSASAMRTKVRRIYDIANVLSSMNLIERPTQQIQGNLHLSGWD</sequence>
<reference evidence="9 10" key="1">
    <citation type="submission" date="2020-05" db="EMBL/GenBank/DDBJ databases">
        <authorList>
            <person name="Campoy J."/>
            <person name="Schneeberger K."/>
            <person name="Spophaly S."/>
        </authorList>
    </citation>
    <scope>NUCLEOTIDE SEQUENCE [LARGE SCALE GENOMIC DNA]</scope>
    <source>
        <strain evidence="9">PruArmRojPasFocal</strain>
    </source>
</reference>
<gene>
    <name evidence="9" type="ORF">CURHAP_LOCUS41322</name>
</gene>
<dbReference type="SMART" id="SM01372">
    <property type="entry name" value="E2F_TDP"/>
    <property type="match status" value="1"/>
</dbReference>
<dbReference type="InterPro" id="IPR036390">
    <property type="entry name" value="WH_DNA-bd_sf"/>
</dbReference>
<dbReference type="InterPro" id="IPR036388">
    <property type="entry name" value="WH-like_DNA-bd_sf"/>
</dbReference>
<dbReference type="AlphaFoldDB" id="A0A6J5VHW4"/>
<dbReference type="Pfam" id="PF02319">
    <property type="entry name" value="WHD_E2F_TDP"/>
    <property type="match status" value="1"/>
</dbReference>
<keyword evidence="4 6" id="KW-0804">Transcription</keyword>
<feature type="region of interest" description="Disordered" evidence="7">
    <location>
        <begin position="33"/>
        <end position="72"/>
    </location>
</feature>
<organism evidence="9 10">
    <name type="scientific">Prunus armeniaca</name>
    <name type="common">Apricot</name>
    <name type="synonym">Armeniaca vulgaris</name>
    <dbReference type="NCBI Taxonomy" id="36596"/>
    <lineage>
        <taxon>Eukaryota</taxon>
        <taxon>Viridiplantae</taxon>
        <taxon>Streptophyta</taxon>
        <taxon>Embryophyta</taxon>
        <taxon>Tracheophyta</taxon>
        <taxon>Spermatophyta</taxon>
        <taxon>Magnoliopsida</taxon>
        <taxon>eudicotyledons</taxon>
        <taxon>Gunneridae</taxon>
        <taxon>Pentapetalae</taxon>
        <taxon>rosids</taxon>
        <taxon>fabids</taxon>
        <taxon>Rosales</taxon>
        <taxon>Rosaceae</taxon>
        <taxon>Amygdaloideae</taxon>
        <taxon>Amygdaleae</taxon>
        <taxon>Prunus</taxon>
    </lineage>
</organism>
<comment type="subcellular location">
    <subcellularLocation>
        <location evidence="6">Nucleus</location>
    </subcellularLocation>
</comment>
<dbReference type="Gene3D" id="1.10.10.10">
    <property type="entry name" value="Winged helix-like DNA-binding domain superfamily/Winged helix DNA-binding domain"/>
    <property type="match status" value="1"/>
</dbReference>
<dbReference type="InterPro" id="IPR003316">
    <property type="entry name" value="E2F_WHTH_DNA-bd_dom"/>
</dbReference>
<dbReference type="GO" id="GO:0000981">
    <property type="term" value="F:DNA-binding transcription factor activity, RNA polymerase II-specific"/>
    <property type="evidence" value="ECO:0007669"/>
    <property type="project" value="TreeGrafter"/>
</dbReference>
<dbReference type="GO" id="GO:0000978">
    <property type="term" value="F:RNA polymerase II cis-regulatory region sequence-specific DNA binding"/>
    <property type="evidence" value="ECO:0007669"/>
    <property type="project" value="InterPro"/>
</dbReference>
<feature type="compositionally biased region" description="Polar residues" evidence="7">
    <location>
        <begin position="48"/>
        <end position="58"/>
    </location>
</feature>
<evidence type="ECO:0000259" key="8">
    <source>
        <dbReference type="SMART" id="SM01372"/>
    </source>
</evidence>
<evidence type="ECO:0000256" key="4">
    <source>
        <dbReference type="ARBA" id="ARBA00023163"/>
    </source>
</evidence>